<feature type="transmembrane region" description="Helical" evidence="1">
    <location>
        <begin position="160"/>
        <end position="181"/>
    </location>
</feature>
<keyword evidence="1" id="KW-1133">Transmembrane helix</keyword>
<keyword evidence="1" id="KW-0472">Membrane</keyword>
<evidence type="ECO:0000313" key="2">
    <source>
        <dbReference type="EMBL" id="CAB4545354.1"/>
    </source>
</evidence>
<dbReference type="PANTHER" id="PTHR37309">
    <property type="entry name" value="SLR0284 PROTEIN"/>
    <property type="match status" value="1"/>
</dbReference>
<name>A0A6J6C2G1_9ZZZZ</name>
<dbReference type="InterPro" id="IPR007165">
    <property type="entry name" value="Phage_holin_4_2"/>
</dbReference>
<reference evidence="2" key="1">
    <citation type="submission" date="2020-05" db="EMBL/GenBank/DDBJ databases">
        <authorList>
            <person name="Chiriac C."/>
            <person name="Salcher M."/>
            <person name="Ghai R."/>
            <person name="Kavagutti S V."/>
        </authorList>
    </citation>
    <scope>NUCLEOTIDE SEQUENCE</scope>
</reference>
<organism evidence="2">
    <name type="scientific">freshwater metagenome</name>
    <dbReference type="NCBI Taxonomy" id="449393"/>
    <lineage>
        <taxon>unclassified sequences</taxon>
        <taxon>metagenomes</taxon>
        <taxon>ecological metagenomes</taxon>
    </lineage>
</organism>
<feature type="transmembrane region" description="Helical" evidence="1">
    <location>
        <begin position="113"/>
        <end position="140"/>
    </location>
</feature>
<dbReference type="Pfam" id="PF04020">
    <property type="entry name" value="Phage_holin_4_2"/>
    <property type="match status" value="1"/>
</dbReference>
<accession>A0A6J6C2G1</accession>
<dbReference type="EMBL" id="CAEZSH010000137">
    <property type="protein sequence ID" value="CAB4545354.1"/>
    <property type="molecule type" value="Genomic_DNA"/>
</dbReference>
<gene>
    <name evidence="2" type="ORF">UFOPK1410_00932</name>
</gene>
<keyword evidence="1" id="KW-0812">Transmembrane</keyword>
<feature type="transmembrane region" description="Helical" evidence="1">
    <location>
        <begin position="50"/>
        <end position="73"/>
    </location>
</feature>
<dbReference type="AlphaFoldDB" id="A0A6J6C2G1"/>
<protein>
    <submittedName>
        <fullName evidence="2">Unannotated protein</fullName>
    </submittedName>
</protein>
<dbReference type="PANTHER" id="PTHR37309:SF1">
    <property type="entry name" value="SLR0284 PROTEIN"/>
    <property type="match status" value="1"/>
</dbReference>
<feature type="transmembrane region" description="Helical" evidence="1">
    <location>
        <begin position="85"/>
        <end position="106"/>
    </location>
</feature>
<proteinExistence type="predicted"/>
<sequence>MYLPYSAHSFGTPYSPSGESSCTIGTLGVSWAVTSSNLVARCENRSMKRFLVGTVINALGLWAVTALVPAIKLVPYGGADIWSTILSYLLVGLIFGLVNAIIAPVIKIVALPLYLLTFGLISLVINGALLLFVAWLSSLLDGGTFSIDGFTTTGLSIESFGWAILGALIMSFASFISRGLFKVLRIL</sequence>
<evidence type="ECO:0000256" key="1">
    <source>
        <dbReference type="SAM" id="Phobius"/>
    </source>
</evidence>